<dbReference type="AlphaFoldDB" id="A0A9W9DZE2"/>
<evidence type="ECO:0000256" key="1">
    <source>
        <dbReference type="SAM" id="MobiDB-lite"/>
    </source>
</evidence>
<evidence type="ECO:0000313" key="3">
    <source>
        <dbReference type="Proteomes" id="UP001150238"/>
    </source>
</evidence>
<proteinExistence type="predicted"/>
<organism evidence="2 3">
    <name type="scientific">Lentinula lateritia</name>
    <dbReference type="NCBI Taxonomy" id="40482"/>
    <lineage>
        <taxon>Eukaryota</taxon>
        <taxon>Fungi</taxon>
        <taxon>Dikarya</taxon>
        <taxon>Basidiomycota</taxon>
        <taxon>Agaricomycotina</taxon>
        <taxon>Agaricomycetes</taxon>
        <taxon>Agaricomycetidae</taxon>
        <taxon>Agaricales</taxon>
        <taxon>Marasmiineae</taxon>
        <taxon>Omphalotaceae</taxon>
        <taxon>Lentinula</taxon>
    </lineage>
</organism>
<sequence length="496" mass="55584">MTLLRLPPRARTADEVLDSDRYSTNTTTSYETNETQSSATTLWGPGTLSGKAIKSLGEASLRGVEKLVVRWRLAKINAILPGLNSGSSSPKYPASAEQLEKIYDDLLELSRLDFYDEKVRQRALRLIMMQIGSREASQLLLCVVKWPKEEITIFLSEMMPCIPLLWYSETSSVVEADTKARLELIAVYRSSLLPSETHEVLPFINLISRLAQEHEGSCRAVIESGFLDILVAVCDHCTFAPAVVTAVQEAIGILLACQRSWIIERAPQRLGLVWPRLNPSVPLRPTSLSMTQQTPNVRKQWWRTTSSNEIIERLSEIAAILSMPELRSNCEKDMFDLSFDLLVFCDLDNDGASFTAISMSYLVQIIAFGGNIRRTLEHVLTLLPYHIKLDFFYRIIHPLSREPVDHLPTATTFYEAVKAQNPSLNPIDVFVQFAMDVADSSQESAQAVVDAEIISLVIANRASIPNIRYVLQRIQNAVGQHQEPSITLQRPRAGTV</sequence>
<reference evidence="2" key="1">
    <citation type="submission" date="2022-08" db="EMBL/GenBank/DDBJ databases">
        <authorList>
            <consortium name="DOE Joint Genome Institute"/>
            <person name="Min B."/>
            <person name="Riley R."/>
            <person name="Sierra-Patev S."/>
            <person name="Naranjo-Ortiz M."/>
            <person name="Looney B."/>
            <person name="Konkel Z."/>
            <person name="Slot J.C."/>
            <person name="Sakamoto Y."/>
            <person name="Steenwyk J.L."/>
            <person name="Rokas A."/>
            <person name="Carro J."/>
            <person name="Camarero S."/>
            <person name="Ferreira P."/>
            <person name="Molpeceres G."/>
            <person name="Ruiz-Duenas F.J."/>
            <person name="Serrano A."/>
            <person name="Henrissat B."/>
            <person name="Drula E."/>
            <person name="Hughes K.W."/>
            <person name="Mata J.L."/>
            <person name="Ishikawa N.K."/>
            <person name="Vargas-Isla R."/>
            <person name="Ushijima S."/>
            <person name="Smith C.A."/>
            <person name="Ahrendt S."/>
            <person name="Andreopoulos W."/>
            <person name="He G."/>
            <person name="Labutti K."/>
            <person name="Lipzen A."/>
            <person name="Ng V."/>
            <person name="Sandor L."/>
            <person name="Barry K."/>
            <person name="Martinez A.T."/>
            <person name="Xiao Y."/>
            <person name="Gibbons J.G."/>
            <person name="Terashima K."/>
            <person name="Hibbett D.S."/>
            <person name="Grigoriev I.V."/>
        </authorList>
    </citation>
    <scope>NUCLEOTIDE SEQUENCE</scope>
    <source>
        <strain evidence="2">Sp2 HRB7682 ss15</strain>
    </source>
</reference>
<feature type="region of interest" description="Disordered" evidence="1">
    <location>
        <begin position="20"/>
        <end position="39"/>
    </location>
</feature>
<dbReference type="Proteomes" id="UP001150238">
    <property type="component" value="Unassembled WGS sequence"/>
</dbReference>
<feature type="compositionally biased region" description="Low complexity" evidence="1">
    <location>
        <begin position="22"/>
        <end position="35"/>
    </location>
</feature>
<evidence type="ECO:0000313" key="2">
    <source>
        <dbReference type="EMBL" id="KAJ4492576.1"/>
    </source>
</evidence>
<name>A0A9W9DZE2_9AGAR</name>
<reference evidence="2" key="2">
    <citation type="journal article" date="2023" name="Proc. Natl. Acad. Sci. U.S.A.">
        <title>A global phylogenomic analysis of the shiitake genus Lentinula.</title>
        <authorList>
            <person name="Sierra-Patev S."/>
            <person name="Min B."/>
            <person name="Naranjo-Ortiz M."/>
            <person name="Looney B."/>
            <person name="Konkel Z."/>
            <person name="Slot J.C."/>
            <person name="Sakamoto Y."/>
            <person name="Steenwyk J.L."/>
            <person name="Rokas A."/>
            <person name="Carro J."/>
            <person name="Camarero S."/>
            <person name="Ferreira P."/>
            <person name="Molpeceres G."/>
            <person name="Ruiz-Duenas F.J."/>
            <person name="Serrano A."/>
            <person name="Henrissat B."/>
            <person name="Drula E."/>
            <person name="Hughes K.W."/>
            <person name="Mata J.L."/>
            <person name="Ishikawa N.K."/>
            <person name="Vargas-Isla R."/>
            <person name="Ushijima S."/>
            <person name="Smith C.A."/>
            <person name="Donoghue J."/>
            <person name="Ahrendt S."/>
            <person name="Andreopoulos W."/>
            <person name="He G."/>
            <person name="LaButti K."/>
            <person name="Lipzen A."/>
            <person name="Ng V."/>
            <person name="Riley R."/>
            <person name="Sandor L."/>
            <person name="Barry K."/>
            <person name="Martinez A.T."/>
            <person name="Xiao Y."/>
            <person name="Gibbons J.G."/>
            <person name="Terashima K."/>
            <person name="Grigoriev I.V."/>
            <person name="Hibbett D."/>
        </authorList>
    </citation>
    <scope>NUCLEOTIDE SEQUENCE</scope>
    <source>
        <strain evidence="2">Sp2 HRB7682 ss15</strain>
    </source>
</reference>
<protein>
    <submittedName>
        <fullName evidence="2">Uncharacterized protein</fullName>
    </submittedName>
</protein>
<dbReference type="EMBL" id="JANVFS010000004">
    <property type="protein sequence ID" value="KAJ4492576.1"/>
    <property type="molecule type" value="Genomic_DNA"/>
</dbReference>
<gene>
    <name evidence="2" type="ORF">C8J55DRAFT_209396</name>
</gene>
<accession>A0A9W9DZE2</accession>
<comment type="caution">
    <text evidence="2">The sequence shown here is derived from an EMBL/GenBank/DDBJ whole genome shotgun (WGS) entry which is preliminary data.</text>
</comment>